<evidence type="ECO:0000256" key="7">
    <source>
        <dbReference type="SAM" id="MobiDB-lite"/>
    </source>
</evidence>
<evidence type="ECO:0008006" key="10">
    <source>
        <dbReference type="Google" id="ProtNLM"/>
    </source>
</evidence>
<evidence type="ECO:0000256" key="1">
    <source>
        <dbReference type="ARBA" id="ARBA00004123"/>
    </source>
</evidence>
<dbReference type="GO" id="GO:0003677">
    <property type="term" value="F:DNA binding"/>
    <property type="evidence" value="ECO:0007669"/>
    <property type="project" value="UniProtKB-KW"/>
</dbReference>
<dbReference type="GO" id="GO:0051382">
    <property type="term" value="P:kinetochore assembly"/>
    <property type="evidence" value="ECO:0007669"/>
    <property type="project" value="InterPro"/>
</dbReference>
<keyword evidence="9" id="KW-1185">Reference proteome</keyword>
<name>A0A2C5XFJ5_9HYPO</name>
<feature type="compositionally biased region" description="Polar residues" evidence="7">
    <location>
        <begin position="27"/>
        <end position="39"/>
    </location>
</feature>
<dbReference type="Proteomes" id="UP000226192">
    <property type="component" value="Unassembled WGS sequence"/>
</dbReference>
<evidence type="ECO:0000256" key="4">
    <source>
        <dbReference type="ARBA" id="ARBA00023125"/>
    </source>
</evidence>
<comment type="subcellular location">
    <subcellularLocation>
        <location evidence="1">Nucleus</location>
    </subcellularLocation>
</comment>
<feature type="region of interest" description="Disordered" evidence="7">
    <location>
        <begin position="1"/>
        <end position="64"/>
    </location>
</feature>
<gene>
    <name evidence="8" type="ORF">CDD81_1139</name>
</gene>
<dbReference type="InterPro" id="IPR018552">
    <property type="entry name" value="CENP-X"/>
</dbReference>
<evidence type="ECO:0000256" key="5">
    <source>
        <dbReference type="ARBA" id="ARBA00023204"/>
    </source>
</evidence>
<keyword evidence="6" id="KW-0539">Nucleus</keyword>
<evidence type="ECO:0000313" key="8">
    <source>
        <dbReference type="EMBL" id="PHH60788.1"/>
    </source>
</evidence>
<organism evidence="8 9">
    <name type="scientific">Ophiocordyceps australis</name>
    <dbReference type="NCBI Taxonomy" id="1399860"/>
    <lineage>
        <taxon>Eukaryota</taxon>
        <taxon>Fungi</taxon>
        <taxon>Dikarya</taxon>
        <taxon>Ascomycota</taxon>
        <taxon>Pezizomycotina</taxon>
        <taxon>Sordariomycetes</taxon>
        <taxon>Hypocreomycetidae</taxon>
        <taxon>Hypocreales</taxon>
        <taxon>Ophiocordycipitaceae</taxon>
        <taxon>Ophiocordyceps</taxon>
    </lineage>
</organism>
<dbReference type="PANTHER" id="PTHR28680">
    <property type="entry name" value="CENTROMERE PROTEIN X"/>
    <property type="match status" value="1"/>
</dbReference>
<dbReference type="GO" id="GO:0031297">
    <property type="term" value="P:replication fork processing"/>
    <property type="evidence" value="ECO:0007669"/>
    <property type="project" value="TreeGrafter"/>
</dbReference>
<reference evidence="8 9" key="1">
    <citation type="submission" date="2017-06" db="EMBL/GenBank/DDBJ databases">
        <title>Ant-infecting Ophiocordyceps genomes reveal a high diversity of potential behavioral manipulation genes and a possible major role for enterotoxins.</title>
        <authorList>
            <person name="De Bekker C."/>
            <person name="Evans H.C."/>
            <person name="Brachmann A."/>
            <person name="Hughes D.P."/>
        </authorList>
    </citation>
    <scope>NUCLEOTIDE SEQUENCE [LARGE SCALE GENOMIC DNA]</scope>
    <source>
        <strain evidence="8 9">Map64</strain>
    </source>
</reference>
<proteinExistence type="inferred from homology"/>
<keyword evidence="4" id="KW-0238">DNA-binding</keyword>
<sequence>MPPKRGSSGGARGSSKGKKSKRPAPTPESSNRFDSTNEATGAIVKDTVARRASSSLKPSEPEKSIPKQLLTRLLHEMFAKEATRISRDANAAAGKYLDVFVREAIARAAVDKIGDFLEVEDLERIAPQLLLDL</sequence>
<dbReference type="GO" id="GO:0000712">
    <property type="term" value="P:resolution of meiotic recombination intermediates"/>
    <property type="evidence" value="ECO:0007669"/>
    <property type="project" value="TreeGrafter"/>
</dbReference>
<evidence type="ECO:0000256" key="6">
    <source>
        <dbReference type="ARBA" id="ARBA00023242"/>
    </source>
</evidence>
<comment type="similarity">
    <text evidence="2">Belongs to the CENP-X/MHF2 family.</text>
</comment>
<dbReference type="EMBL" id="NJET01000128">
    <property type="protein sequence ID" value="PHH60788.1"/>
    <property type="molecule type" value="Genomic_DNA"/>
</dbReference>
<dbReference type="GO" id="GO:0046982">
    <property type="term" value="F:protein heterodimerization activity"/>
    <property type="evidence" value="ECO:0007669"/>
    <property type="project" value="InterPro"/>
</dbReference>
<dbReference type="PANTHER" id="PTHR28680:SF1">
    <property type="entry name" value="CENTROMERE PROTEIN X"/>
    <property type="match status" value="1"/>
</dbReference>
<dbReference type="Gene3D" id="1.10.20.10">
    <property type="entry name" value="Histone, subunit A"/>
    <property type="match status" value="1"/>
</dbReference>
<comment type="caution">
    <text evidence="8">The sequence shown here is derived from an EMBL/GenBank/DDBJ whole genome shotgun (WGS) entry which is preliminary data.</text>
</comment>
<dbReference type="OrthoDB" id="2500381at2759"/>
<evidence type="ECO:0000313" key="9">
    <source>
        <dbReference type="Proteomes" id="UP000226192"/>
    </source>
</evidence>
<dbReference type="AlphaFoldDB" id="A0A2C5XFJ5"/>
<dbReference type="GO" id="GO:0006281">
    <property type="term" value="P:DNA repair"/>
    <property type="evidence" value="ECO:0007669"/>
    <property type="project" value="UniProtKB-KW"/>
</dbReference>
<dbReference type="Pfam" id="PF09415">
    <property type="entry name" value="CENP-X"/>
    <property type="match status" value="1"/>
</dbReference>
<dbReference type="GO" id="GO:0071821">
    <property type="term" value="C:FANCM-MHF complex"/>
    <property type="evidence" value="ECO:0007669"/>
    <property type="project" value="TreeGrafter"/>
</dbReference>
<evidence type="ECO:0000256" key="3">
    <source>
        <dbReference type="ARBA" id="ARBA00022763"/>
    </source>
</evidence>
<keyword evidence="3" id="KW-0227">DNA damage</keyword>
<dbReference type="CDD" id="cd22921">
    <property type="entry name" value="HFD_CENP-X"/>
    <property type="match status" value="1"/>
</dbReference>
<protein>
    <recommendedName>
        <fullName evidence="10">Centromere protein X</fullName>
    </recommendedName>
</protein>
<accession>A0A2C5XFJ5</accession>
<keyword evidence="5" id="KW-0234">DNA repair</keyword>
<dbReference type="InterPro" id="IPR009072">
    <property type="entry name" value="Histone-fold"/>
</dbReference>
<dbReference type="STRING" id="1399860.A0A2C5XFJ5"/>
<evidence type="ECO:0000256" key="2">
    <source>
        <dbReference type="ARBA" id="ARBA00009359"/>
    </source>
</evidence>